<feature type="compositionally biased region" description="Gly residues" evidence="1">
    <location>
        <begin position="1"/>
        <end position="11"/>
    </location>
</feature>
<dbReference type="EMBL" id="BAAARK010000004">
    <property type="protein sequence ID" value="GAA2653863.1"/>
    <property type="molecule type" value="Genomic_DNA"/>
</dbReference>
<proteinExistence type="predicted"/>
<comment type="caution">
    <text evidence="2">The sequence shown here is derived from an EMBL/GenBank/DDBJ whole genome shotgun (WGS) entry which is preliminary data.</text>
</comment>
<name>A0ABP6DW77_9ACTN</name>
<organism evidence="2 3">
    <name type="scientific">Streptomyces lunalinharesii</name>
    <dbReference type="NCBI Taxonomy" id="333384"/>
    <lineage>
        <taxon>Bacteria</taxon>
        <taxon>Bacillati</taxon>
        <taxon>Actinomycetota</taxon>
        <taxon>Actinomycetes</taxon>
        <taxon>Kitasatosporales</taxon>
        <taxon>Streptomycetaceae</taxon>
        <taxon>Streptomyces</taxon>
    </lineage>
</organism>
<evidence type="ECO:0000313" key="2">
    <source>
        <dbReference type="EMBL" id="GAA2653863.1"/>
    </source>
</evidence>
<feature type="compositionally biased region" description="Low complexity" evidence="1">
    <location>
        <begin position="12"/>
        <end position="21"/>
    </location>
</feature>
<evidence type="ECO:0000313" key="3">
    <source>
        <dbReference type="Proteomes" id="UP001500994"/>
    </source>
</evidence>
<evidence type="ECO:0000256" key="1">
    <source>
        <dbReference type="SAM" id="MobiDB-lite"/>
    </source>
</evidence>
<keyword evidence="3" id="KW-1185">Reference proteome</keyword>
<feature type="region of interest" description="Disordered" evidence="1">
    <location>
        <begin position="1"/>
        <end position="69"/>
    </location>
</feature>
<reference evidence="3" key="1">
    <citation type="journal article" date="2019" name="Int. J. Syst. Evol. Microbiol.">
        <title>The Global Catalogue of Microorganisms (GCM) 10K type strain sequencing project: providing services to taxonomists for standard genome sequencing and annotation.</title>
        <authorList>
            <consortium name="The Broad Institute Genomics Platform"/>
            <consortium name="The Broad Institute Genome Sequencing Center for Infectious Disease"/>
            <person name="Wu L."/>
            <person name="Ma J."/>
        </authorList>
    </citation>
    <scope>NUCLEOTIDE SEQUENCE [LARGE SCALE GENOMIC DNA]</scope>
    <source>
        <strain evidence="3">JCM 16374</strain>
    </source>
</reference>
<protein>
    <submittedName>
        <fullName evidence="2">Uncharacterized protein</fullName>
    </submittedName>
</protein>
<accession>A0ABP6DW77</accession>
<sequence length="69" mass="7114">MNGRGATGGSGAATESTARTAHLPRAPGPREPLSTSARDRRRPAGQGRRPDRHRAPRAAAATSVTDVEG</sequence>
<gene>
    <name evidence="2" type="ORF">GCM10009864_18540</name>
</gene>
<dbReference type="Proteomes" id="UP001500994">
    <property type="component" value="Unassembled WGS sequence"/>
</dbReference>